<name>A0A814MXC6_9BILA</name>
<sequence length="120" mass="13697">MNDNNEPKSSVVPSPLINNLKESIPFFKTPNRSFKISNEYLDEKNESTVKVMKSSNQLLEKNQNKGKLDTIPQLTDFLVPKNEPNLEFVKLVAELTSKKKYRRLDPNTKKISGSVSEDID</sequence>
<accession>A0A814MXC6</accession>
<protein>
    <submittedName>
        <fullName evidence="1">Uncharacterized protein</fullName>
    </submittedName>
</protein>
<evidence type="ECO:0000313" key="1">
    <source>
        <dbReference type="EMBL" id="CAF1085691.1"/>
    </source>
</evidence>
<dbReference type="EMBL" id="CAJNOC010006776">
    <property type="protein sequence ID" value="CAF1085691.1"/>
    <property type="molecule type" value="Genomic_DNA"/>
</dbReference>
<evidence type="ECO:0000313" key="2">
    <source>
        <dbReference type="Proteomes" id="UP000663879"/>
    </source>
</evidence>
<reference evidence="1" key="1">
    <citation type="submission" date="2021-02" db="EMBL/GenBank/DDBJ databases">
        <authorList>
            <person name="Nowell W R."/>
        </authorList>
    </citation>
    <scope>NUCLEOTIDE SEQUENCE</scope>
    <source>
        <strain evidence="1">Ploen Becks lab</strain>
    </source>
</reference>
<organism evidence="1 2">
    <name type="scientific">Brachionus calyciflorus</name>
    <dbReference type="NCBI Taxonomy" id="104777"/>
    <lineage>
        <taxon>Eukaryota</taxon>
        <taxon>Metazoa</taxon>
        <taxon>Spiralia</taxon>
        <taxon>Gnathifera</taxon>
        <taxon>Rotifera</taxon>
        <taxon>Eurotatoria</taxon>
        <taxon>Monogononta</taxon>
        <taxon>Pseudotrocha</taxon>
        <taxon>Ploima</taxon>
        <taxon>Brachionidae</taxon>
        <taxon>Brachionus</taxon>
    </lineage>
</organism>
<dbReference type="Proteomes" id="UP000663879">
    <property type="component" value="Unassembled WGS sequence"/>
</dbReference>
<comment type="caution">
    <text evidence="1">The sequence shown here is derived from an EMBL/GenBank/DDBJ whole genome shotgun (WGS) entry which is preliminary data.</text>
</comment>
<dbReference type="AlphaFoldDB" id="A0A814MXC6"/>
<proteinExistence type="predicted"/>
<keyword evidence="2" id="KW-1185">Reference proteome</keyword>
<gene>
    <name evidence="1" type="ORF">OXX778_LOCUS20416</name>
</gene>